<dbReference type="EMBL" id="VUJU01000053">
    <property type="protein sequence ID" value="KAF0773514.1"/>
    <property type="molecule type" value="Genomic_DNA"/>
</dbReference>
<name>A0A6G0ZPU8_APHCR</name>
<keyword evidence="2" id="KW-1185">Reference proteome</keyword>
<comment type="caution">
    <text evidence="1">The sequence shown here is derived from an EMBL/GenBank/DDBJ whole genome shotgun (WGS) entry which is preliminary data.</text>
</comment>
<reference evidence="1 2" key="1">
    <citation type="submission" date="2019-08" db="EMBL/GenBank/DDBJ databases">
        <title>Whole genome of Aphis craccivora.</title>
        <authorList>
            <person name="Voronova N.V."/>
            <person name="Shulinski R.S."/>
            <person name="Bandarenka Y.V."/>
            <person name="Zhorov D.G."/>
            <person name="Warner D."/>
        </authorList>
    </citation>
    <scope>NUCLEOTIDE SEQUENCE [LARGE SCALE GENOMIC DNA]</scope>
    <source>
        <strain evidence="1">180601</strain>
        <tissue evidence="1">Whole Body</tissue>
    </source>
</reference>
<protein>
    <submittedName>
        <fullName evidence="1">Uncharacterized protein</fullName>
    </submittedName>
</protein>
<proteinExistence type="predicted"/>
<gene>
    <name evidence="1" type="ORF">FWK35_00016573</name>
</gene>
<evidence type="ECO:0000313" key="1">
    <source>
        <dbReference type="EMBL" id="KAF0773514.1"/>
    </source>
</evidence>
<evidence type="ECO:0000313" key="2">
    <source>
        <dbReference type="Proteomes" id="UP000478052"/>
    </source>
</evidence>
<accession>A0A6G0ZPU8</accession>
<sequence>MQSLNGILNEYSIIYTHYNSVCNLGIILTPTLKSNLQIDNFCYIYKALKTLGFIKRVVHDLKLLTPLKAL</sequence>
<organism evidence="1 2">
    <name type="scientific">Aphis craccivora</name>
    <name type="common">Cowpea aphid</name>
    <dbReference type="NCBI Taxonomy" id="307492"/>
    <lineage>
        <taxon>Eukaryota</taxon>
        <taxon>Metazoa</taxon>
        <taxon>Ecdysozoa</taxon>
        <taxon>Arthropoda</taxon>
        <taxon>Hexapoda</taxon>
        <taxon>Insecta</taxon>
        <taxon>Pterygota</taxon>
        <taxon>Neoptera</taxon>
        <taxon>Paraneoptera</taxon>
        <taxon>Hemiptera</taxon>
        <taxon>Sternorrhyncha</taxon>
        <taxon>Aphidomorpha</taxon>
        <taxon>Aphidoidea</taxon>
        <taxon>Aphididae</taxon>
        <taxon>Aphidini</taxon>
        <taxon>Aphis</taxon>
        <taxon>Aphis</taxon>
    </lineage>
</organism>
<dbReference type="AlphaFoldDB" id="A0A6G0ZPU8"/>
<dbReference type="Proteomes" id="UP000478052">
    <property type="component" value="Unassembled WGS sequence"/>
</dbReference>